<dbReference type="Proteomes" id="UP000823660">
    <property type="component" value="Unassembled WGS sequence"/>
</dbReference>
<dbReference type="PANTHER" id="PTHR10098">
    <property type="entry name" value="RAPSYN-RELATED"/>
    <property type="match status" value="1"/>
</dbReference>
<organism evidence="3 4">
    <name type="scientific">Candidatus Cryptobacteroides faecipullorum</name>
    <dbReference type="NCBI Taxonomy" id="2840764"/>
    <lineage>
        <taxon>Bacteria</taxon>
        <taxon>Pseudomonadati</taxon>
        <taxon>Bacteroidota</taxon>
        <taxon>Bacteroidia</taxon>
        <taxon>Bacteroidales</taxon>
        <taxon>Candidatus Cryptobacteroides</taxon>
    </lineage>
</organism>
<dbReference type="SUPFAM" id="SSF48452">
    <property type="entry name" value="TPR-like"/>
    <property type="match status" value="2"/>
</dbReference>
<feature type="domain" description="CHAT" evidence="2">
    <location>
        <begin position="459"/>
        <end position="778"/>
    </location>
</feature>
<dbReference type="Pfam" id="PF13424">
    <property type="entry name" value="TPR_12"/>
    <property type="match status" value="1"/>
</dbReference>
<accession>A0A9D9I7B5</accession>
<dbReference type="Gene3D" id="1.25.40.10">
    <property type="entry name" value="Tetratricopeptide repeat domain"/>
    <property type="match status" value="1"/>
</dbReference>
<evidence type="ECO:0000313" key="4">
    <source>
        <dbReference type="Proteomes" id="UP000823660"/>
    </source>
</evidence>
<dbReference type="PANTHER" id="PTHR10098:SF108">
    <property type="entry name" value="TETRATRICOPEPTIDE REPEAT PROTEIN 28"/>
    <property type="match status" value="1"/>
</dbReference>
<comment type="caution">
    <text evidence="3">The sequence shown here is derived from an EMBL/GenBank/DDBJ whole genome shotgun (WGS) entry which is preliminary data.</text>
</comment>
<proteinExistence type="predicted"/>
<dbReference type="InterPro" id="IPR024983">
    <property type="entry name" value="CHAT_dom"/>
</dbReference>
<feature type="chain" id="PRO_5038758776" evidence="1">
    <location>
        <begin position="20"/>
        <end position="783"/>
    </location>
</feature>
<evidence type="ECO:0000259" key="2">
    <source>
        <dbReference type="Pfam" id="PF12770"/>
    </source>
</evidence>
<dbReference type="EMBL" id="JADIMH010000034">
    <property type="protein sequence ID" value="MBO8467333.1"/>
    <property type="molecule type" value="Genomic_DNA"/>
</dbReference>
<dbReference type="AlphaFoldDB" id="A0A9D9I7B5"/>
<reference evidence="3" key="2">
    <citation type="journal article" date="2021" name="PeerJ">
        <title>Extensive microbial diversity within the chicken gut microbiome revealed by metagenomics and culture.</title>
        <authorList>
            <person name="Gilroy R."/>
            <person name="Ravi A."/>
            <person name="Getino M."/>
            <person name="Pursley I."/>
            <person name="Horton D.L."/>
            <person name="Alikhan N.F."/>
            <person name="Baker D."/>
            <person name="Gharbi K."/>
            <person name="Hall N."/>
            <person name="Watson M."/>
            <person name="Adriaenssens E.M."/>
            <person name="Foster-Nyarko E."/>
            <person name="Jarju S."/>
            <person name="Secka A."/>
            <person name="Antonio M."/>
            <person name="Oren A."/>
            <person name="Chaudhuri R.R."/>
            <person name="La Ragione R."/>
            <person name="Hildebrand F."/>
            <person name="Pallen M.J."/>
        </authorList>
    </citation>
    <scope>NUCLEOTIDE SEQUENCE</scope>
    <source>
        <strain evidence="3">B1-15692</strain>
    </source>
</reference>
<feature type="signal peptide" evidence="1">
    <location>
        <begin position="1"/>
        <end position="19"/>
    </location>
</feature>
<gene>
    <name evidence="3" type="ORF">IAB99_06180</name>
</gene>
<evidence type="ECO:0000313" key="3">
    <source>
        <dbReference type="EMBL" id="MBO8467333.1"/>
    </source>
</evidence>
<reference evidence="3" key="1">
    <citation type="submission" date="2020-10" db="EMBL/GenBank/DDBJ databases">
        <authorList>
            <person name="Gilroy R."/>
        </authorList>
    </citation>
    <scope>NUCLEOTIDE SEQUENCE</scope>
    <source>
        <strain evidence="3">B1-15692</strain>
    </source>
</reference>
<dbReference type="InterPro" id="IPR011990">
    <property type="entry name" value="TPR-like_helical_dom_sf"/>
</dbReference>
<dbReference type="Pfam" id="PF12770">
    <property type="entry name" value="CHAT"/>
    <property type="match status" value="1"/>
</dbReference>
<sequence>MKKQLAVISVLLTCAVCHAQNTLWGEVSFLEKADYFWSVSRFSDDHEIVGAAIDSASVYYSKAIESGTVREDLLPSVYLRLGYCHAMHGRFTESVRWNLLRLKNISEKYGEDSPEYAYSLLSIANVYSLAGDADRAEALMEAALSVYGKSGAGPFNGADTIARIDFLKTRINIKCERQKVRSAIRDAKEAVRLVGDYYGKSSQQYADEVLVLSALYGAMDYDPLAIKWASEAYDSYAVGVMKRFSTMSDDARRRYWNYASGYFHRIAKEGSPEIAYNSVLFSKGILLNTARAYTEFLYANADSTIMEDYRRMNSIIVSGKDDSVADSLDQVIMRKLAAKGAIFSPDKYDDLNVSWEDVRSCLEDDDLAIEFFSADSGYYALLLKRRWNKPLLIDLPDNYYFNGTMDGKFRQILKESGITDGSIGRFKDIDSALTDKRAAVYIGKSIWCKRIRRHFPKTSEGRIFVSPDEKLNFIGMEYLPFSDKMQDPESQIYCLSDIYPVYRLSSTRELVSEKRKHDSSVVAGLYGSPDFARPTSVVNRLASEAGGGNRRLADKVFENMLELNSGNKRYMAQVPYLPAAVREVHGIDSILAKTGATVHIFTGRYASEPVFRIASGNENIIHLATHGYYRSLLEISEDSDPVSDSDLMSRSGLMMAGAIRSGRDGKDDGIMTSGEIASMDLRSADMVVLSACNTGSGYIADDGIYGLQRAFKMAGARSIIVSLRKIADEPAEFMMRTFYQNRYLLGMSKYDAFMGAVRAMRNTEKWSAPDYWTSFILIDPDIQ</sequence>
<keyword evidence="1" id="KW-0732">Signal</keyword>
<name>A0A9D9I7B5_9BACT</name>
<evidence type="ECO:0000256" key="1">
    <source>
        <dbReference type="SAM" id="SignalP"/>
    </source>
</evidence>
<protein>
    <submittedName>
        <fullName evidence="3">CHAT domain-containing protein</fullName>
    </submittedName>
</protein>